<sequence length="51" mass="5799">MNTIILPVLRRHGRAVPVFETVFRPMHLRPRAAQLDGIDRSFSPISSLITD</sequence>
<evidence type="ECO:0000313" key="2">
    <source>
        <dbReference type="Proteomes" id="UP000755577"/>
    </source>
</evidence>
<organism evidence="1 2">
    <name type="scientific">Burkholderia anthina</name>
    <dbReference type="NCBI Taxonomy" id="179879"/>
    <lineage>
        <taxon>Bacteria</taxon>
        <taxon>Pseudomonadati</taxon>
        <taxon>Pseudomonadota</taxon>
        <taxon>Betaproteobacteria</taxon>
        <taxon>Burkholderiales</taxon>
        <taxon>Burkholderiaceae</taxon>
        <taxon>Burkholderia</taxon>
        <taxon>Burkholderia cepacia complex</taxon>
    </lineage>
</organism>
<reference evidence="1 2" key="1">
    <citation type="submission" date="2021-02" db="EMBL/GenBank/DDBJ databases">
        <title>Draft genome of the type strains Burkholderia anthina DSM16086.</title>
        <authorList>
            <person name="Hertel R."/>
            <person name="Meissner J."/>
            <person name="Poehlein A."/>
            <person name="Daniel R."/>
            <person name="Commichau F.M."/>
        </authorList>
    </citation>
    <scope>NUCLEOTIDE SEQUENCE [LARGE SCALE GENOMIC DNA]</scope>
    <source>
        <strain evidence="1 2">DSM 16086</strain>
    </source>
</reference>
<name>A0ABS2B7Y8_9BURK</name>
<gene>
    <name evidence="1" type="ORF">JQK92_19610</name>
</gene>
<evidence type="ECO:0000313" key="1">
    <source>
        <dbReference type="EMBL" id="MBM2768628.1"/>
    </source>
</evidence>
<protein>
    <submittedName>
        <fullName evidence="1">Uncharacterized protein</fullName>
    </submittedName>
</protein>
<dbReference type="RefSeq" id="WP_162826235.1">
    <property type="nucleotide sequence ID" value="NZ_CABVLY010000006.1"/>
</dbReference>
<comment type="caution">
    <text evidence="1">The sequence shown here is derived from an EMBL/GenBank/DDBJ whole genome shotgun (WGS) entry which is preliminary data.</text>
</comment>
<proteinExistence type="predicted"/>
<dbReference type="GeneID" id="56500091"/>
<dbReference type="Proteomes" id="UP000755577">
    <property type="component" value="Unassembled WGS sequence"/>
</dbReference>
<accession>A0ABS2B7Y8</accession>
<keyword evidence="2" id="KW-1185">Reference proteome</keyword>
<dbReference type="EMBL" id="JAFCIQ010000014">
    <property type="protein sequence ID" value="MBM2768628.1"/>
    <property type="molecule type" value="Genomic_DNA"/>
</dbReference>